<evidence type="ECO:0000259" key="9">
    <source>
        <dbReference type="PROSITE" id="PS50928"/>
    </source>
</evidence>
<comment type="caution">
    <text evidence="10">The sequence shown here is derived from an EMBL/GenBank/DDBJ whole genome shotgun (WGS) entry which is preliminary data.</text>
</comment>
<evidence type="ECO:0000256" key="3">
    <source>
        <dbReference type="ARBA" id="ARBA00022475"/>
    </source>
</evidence>
<name>A0A512NR07_9HYPH</name>
<feature type="transmembrane region" description="Helical" evidence="8">
    <location>
        <begin position="20"/>
        <end position="40"/>
    </location>
</feature>
<sequence>MEHEVWGMKTLQISGTMAALAWAVLSLLALPAFIVIPVSFTDTRYLSLPEEGLSLQHWRTFLTSREWLSSIWQSLWIATVSTAMAVVAGTLCAVGCWRLSSRISEHVRTAMILPLAVPTIVYALGIYRLYVQLDLVGTALGVVLAHAVTGLPYVVLTVSGSLSNLDPRLEQAARGLGASVGQTLRWVIVPNIMPGVLSGAIFAFIHSWDELIVVIFIGGRALFTLPRRMWDGINDNLDPVIAVVATGMILFTLLILTAELSLGARRTESTPAA</sequence>
<feature type="transmembrane region" description="Helical" evidence="8">
    <location>
        <begin position="75"/>
        <end position="97"/>
    </location>
</feature>
<feature type="transmembrane region" description="Helical" evidence="8">
    <location>
        <begin position="183"/>
        <end position="205"/>
    </location>
</feature>
<evidence type="ECO:0000256" key="7">
    <source>
        <dbReference type="ARBA" id="ARBA00023136"/>
    </source>
</evidence>
<dbReference type="GO" id="GO:0055085">
    <property type="term" value="P:transmembrane transport"/>
    <property type="evidence" value="ECO:0007669"/>
    <property type="project" value="InterPro"/>
</dbReference>
<keyword evidence="6 8" id="KW-1133">Transmembrane helix</keyword>
<dbReference type="SUPFAM" id="SSF161098">
    <property type="entry name" value="MetI-like"/>
    <property type="match status" value="1"/>
</dbReference>
<dbReference type="PANTHER" id="PTHR43357:SF4">
    <property type="entry name" value="INNER MEMBRANE ABC TRANSPORTER PERMEASE PROTEIN YDCV"/>
    <property type="match status" value="1"/>
</dbReference>
<dbReference type="AlphaFoldDB" id="A0A512NR07"/>
<evidence type="ECO:0000256" key="2">
    <source>
        <dbReference type="ARBA" id="ARBA00022448"/>
    </source>
</evidence>
<gene>
    <name evidence="10" type="ORF">RSO01_85540</name>
</gene>
<comment type="subcellular location">
    <subcellularLocation>
        <location evidence="1">Cell inner membrane</location>
        <topology evidence="1">Multi-pass membrane protein</topology>
    </subcellularLocation>
    <subcellularLocation>
        <location evidence="8">Cell membrane</location>
        <topology evidence="8">Multi-pass membrane protein</topology>
    </subcellularLocation>
</comment>
<dbReference type="GO" id="GO:0005886">
    <property type="term" value="C:plasma membrane"/>
    <property type="evidence" value="ECO:0007669"/>
    <property type="project" value="UniProtKB-SubCell"/>
</dbReference>
<keyword evidence="3" id="KW-1003">Cell membrane</keyword>
<keyword evidence="11" id="KW-1185">Reference proteome</keyword>
<feature type="transmembrane region" description="Helical" evidence="8">
    <location>
        <begin position="239"/>
        <end position="258"/>
    </location>
</feature>
<feature type="transmembrane region" description="Helical" evidence="8">
    <location>
        <begin position="136"/>
        <end position="162"/>
    </location>
</feature>
<dbReference type="InterPro" id="IPR035906">
    <property type="entry name" value="MetI-like_sf"/>
</dbReference>
<dbReference type="Proteomes" id="UP000321058">
    <property type="component" value="Unassembled WGS sequence"/>
</dbReference>
<evidence type="ECO:0000256" key="4">
    <source>
        <dbReference type="ARBA" id="ARBA00022519"/>
    </source>
</evidence>
<comment type="similarity">
    <text evidence="8">Belongs to the binding-protein-dependent transport system permease family.</text>
</comment>
<accession>A0A512NR07</accession>
<evidence type="ECO:0000313" key="10">
    <source>
        <dbReference type="EMBL" id="GEP61388.1"/>
    </source>
</evidence>
<evidence type="ECO:0000256" key="1">
    <source>
        <dbReference type="ARBA" id="ARBA00004429"/>
    </source>
</evidence>
<reference evidence="10 11" key="1">
    <citation type="submission" date="2019-07" db="EMBL/GenBank/DDBJ databases">
        <title>Whole genome shotgun sequence of Reyranella soli NBRC 108950.</title>
        <authorList>
            <person name="Hosoyama A."/>
            <person name="Uohara A."/>
            <person name="Ohji S."/>
            <person name="Ichikawa N."/>
        </authorList>
    </citation>
    <scope>NUCLEOTIDE SEQUENCE [LARGE SCALE GENOMIC DNA]</scope>
    <source>
        <strain evidence="10 11">NBRC 108950</strain>
    </source>
</reference>
<dbReference type="Gene3D" id="1.10.3720.10">
    <property type="entry name" value="MetI-like"/>
    <property type="match status" value="1"/>
</dbReference>
<feature type="transmembrane region" description="Helical" evidence="8">
    <location>
        <begin position="109"/>
        <end position="130"/>
    </location>
</feature>
<dbReference type="CDD" id="cd06261">
    <property type="entry name" value="TM_PBP2"/>
    <property type="match status" value="1"/>
</dbReference>
<keyword evidence="4" id="KW-0997">Cell inner membrane</keyword>
<evidence type="ECO:0000256" key="8">
    <source>
        <dbReference type="RuleBase" id="RU363032"/>
    </source>
</evidence>
<evidence type="ECO:0000256" key="6">
    <source>
        <dbReference type="ARBA" id="ARBA00022989"/>
    </source>
</evidence>
<protein>
    <submittedName>
        <fullName evidence="10">ABC transporter permease</fullName>
    </submittedName>
</protein>
<feature type="domain" description="ABC transmembrane type-1" evidence="9">
    <location>
        <begin position="71"/>
        <end position="261"/>
    </location>
</feature>
<evidence type="ECO:0000256" key="5">
    <source>
        <dbReference type="ARBA" id="ARBA00022692"/>
    </source>
</evidence>
<proteinExistence type="inferred from homology"/>
<dbReference type="Pfam" id="PF00528">
    <property type="entry name" value="BPD_transp_1"/>
    <property type="match status" value="1"/>
</dbReference>
<dbReference type="InterPro" id="IPR000515">
    <property type="entry name" value="MetI-like"/>
</dbReference>
<dbReference type="EMBL" id="BKAJ01000219">
    <property type="protein sequence ID" value="GEP61388.1"/>
    <property type="molecule type" value="Genomic_DNA"/>
</dbReference>
<dbReference type="PANTHER" id="PTHR43357">
    <property type="entry name" value="INNER MEMBRANE ABC TRANSPORTER PERMEASE PROTEIN YDCV"/>
    <property type="match status" value="1"/>
</dbReference>
<keyword evidence="2 8" id="KW-0813">Transport</keyword>
<keyword evidence="7 8" id="KW-0472">Membrane</keyword>
<keyword evidence="5 8" id="KW-0812">Transmembrane</keyword>
<dbReference type="PROSITE" id="PS50928">
    <property type="entry name" value="ABC_TM1"/>
    <property type="match status" value="1"/>
</dbReference>
<evidence type="ECO:0000313" key="11">
    <source>
        <dbReference type="Proteomes" id="UP000321058"/>
    </source>
</evidence>
<organism evidence="10 11">
    <name type="scientific">Reyranella soli</name>
    <dbReference type="NCBI Taxonomy" id="1230389"/>
    <lineage>
        <taxon>Bacteria</taxon>
        <taxon>Pseudomonadati</taxon>
        <taxon>Pseudomonadota</taxon>
        <taxon>Alphaproteobacteria</taxon>
        <taxon>Hyphomicrobiales</taxon>
        <taxon>Reyranellaceae</taxon>
        <taxon>Reyranella</taxon>
    </lineage>
</organism>